<feature type="non-terminal residue" evidence="1">
    <location>
        <position position="1"/>
    </location>
</feature>
<dbReference type="EMBL" id="UINC01172861">
    <property type="protein sequence ID" value="SVD78154.1"/>
    <property type="molecule type" value="Genomic_DNA"/>
</dbReference>
<feature type="non-terminal residue" evidence="1">
    <location>
        <position position="266"/>
    </location>
</feature>
<dbReference type="AlphaFoldDB" id="A0A382Y4L4"/>
<gene>
    <name evidence="1" type="ORF">METZ01_LOCUS431008</name>
</gene>
<organism evidence="1">
    <name type="scientific">marine metagenome</name>
    <dbReference type="NCBI Taxonomy" id="408172"/>
    <lineage>
        <taxon>unclassified sequences</taxon>
        <taxon>metagenomes</taxon>
        <taxon>ecological metagenomes</taxon>
    </lineage>
</organism>
<accession>A0A382Y4L4</accession>
<proteinExistence type="predicted"/>
<protein>
    <submittedName>
        <fullName evidence="1">Uncharacterized protein</fullName>
    </submittedName>
</protein>
<evidence type="ECO:0000313" key="1">
    <source>
        <dbReference type="EMBL" id="SVD78154.1"/>
    </source>
</evidence>
<reference evidence="1" key="1">
    <citation type="submission" date="2018-05" db="EMBL/GenBank/DDBJ databases">
        <authorList>
            <person name="Lanie J.A."/>
            <person name="Ng W.-L."/>
            <person name="Kazmierczak K.M."/>
            <person name="Andrzejewski T.M."/>
            <person name="Davidsen T.M."/>
            <person name="Wayne K.J."/>
            <person name="Tettelin H."/>
            <person name="Glass J.I."/>
            <person name="Rusch D."/>
            <person name="Podicherti R."/>
            <person name="Tsui H.-C.T."/>
            <person name="Winkler M.E."/>
        </authorList>
    </citation>
    <scope>NUCLEOTIDE SEQUENCE</scope>
</reference>
<sequence>FLIEMPAGSNAAYRDHPLGDSTTGILLPPGSFRVIGISDDGDTVLTPLHQKNTAEVLGDIETVLDEMPAPGLDEAGRIERRHIKELRNLLRTEQRRALAQENFVPSGIFQYTDPDQMPYGVVRAELGALSLRDDLSPLEQDRLKIITDYLRERKVPSFMGDMDGVEAPETTYTTIPVGTPKGFASSRETRRVRAKKARKAFRESYDRWGGPSLDEFFDGLEDEGDPDPDKIVDEMVDGIMKGLGLSSERTRTAKLASYMADARMTL</sequence>
<name>A0A382Y4L4_9ZZZZ</name>